<dbReference type="InterPro" id="IPR050203">
    <property type="entry name" value="Trp-tRNA_synthetase"/>
</dbReference>
<dbReference type="FunFam" id="1.10.240.10:FF:000005">
    <property type="entry name" value="Tryptophan--tRNA ligase"/>
    <property type="match status" value="1"/>
</dbReference>
<gene>
    <name evidence="8 10" type="primary">trpS</name>
    <name evidence="10" type="ORF">CH333_03180</name>
</gene>
<protein>
    <recommendedName>
        <fullName evidence="8">Tryptophan--tRNA ligase</fullName>
        <ecNumber evidence="8">6.1.1.2</ecNumber>
    </recommendedName>
    <alternativeName>
        <fullName evidence="8">Tryptophanyl-tRNA synthetase</fullName>
        <shortName evidence="8">TrpRS</shortName>
    </alternativeName>
</protein>
<feature type="short sequence motif" description="'HIGH' region" evidence="8">
    <location>
        <begin position="11"/>
        <end position="19"/>
    </location>
</feature>
<evidence type="ECO:0000256" key="3">
    <source>
        <dbReference type="ARBA" id="ARBA00022741"/>
    </source>
</evidence>
<organism evidence="10 11">
    <name type="scientific">candidate division WOR-3 bacterium JGI_Cruoil_03_44_89</name>
    <dbReference type="NCBI Taxonomy" id="1973748"/>
    <lineage>
        <taxon>Bacteria</taxon>
        <taxon>Bacteria division WOR-3</taxon>
    </lineage>
</organism>
<dbReference type="EC" id="6.1.1.2" evidence="8"/>
<evidence type="ECO:0000313" key="11">
    <source>
        <dbReference type="Proteomes" id="UP000215215"/>
    </source>
</evidence>
<comment type="similarity">
    <text evidence="1 8 9">Belongs to the class-I aminoacyl-tRNA synthetase family.</text>
</comment>
<dbReference type="HAMAP" id="MF_00140_B">
    <property type="entry name" value="Trp_tRNA_synth_B"/>
    <property type="match status" value="1"/>
</dbReference>
<dbReference type="Pfam" id="PF00579">
    <property type="entry name" value="tRNA-synt_1b"/>
    <property type="match status" value="1"/>
</dbReference>
<evidence type="ECO:0000256" key="8">
    <source>
        <dbReference type="HAMAP-Rule" id="MF_00140"/>
    </source>
</evidence>
<evidence type="ECO:0000256" key="9">
    <source>
        <dbReference type="RuleBase" id="RU363036"/>
    </source>
</evidence>
<keyword evidence="5 8" id="KW-0648">Protein biosynthesis</keyword>
<feature type="binding site" evidence="8">
    <location>
        <position position="134"/>
    </location>
    <ligand>
        <name>L-tryptophan</name>
        <dbReference type="ChEBI" id="CHEBI:57912"/>
    </ligand>
</feature>
<keyword evidence="4 8" id="KW-0067">ATP-binding</keyword>
<dbReference type="Gene3D" id="1.10.240.10">
    <property type="entry name" value="Tyrosyl-Transfer RNA Synthetase"/>
    <property type="match status" value="1"/>
</dbReference>
<dbReference type="PANTHER" id="PTHR43766:SF1">
    <property type="entry name" value="TRYPTOPHAN--TRNA LIGASE, MITOCHONDRIAL"/>
    <property type="match status" value="1"/>
</dbReference>
<evidence type="ECO:0000256" key="6">
    <source>
        <dbReference type="ARBA" id="ARBA00023146"/>
    </source>
</evidence>
<evidence type="ECO:0000256" key="4">
    <source>
        <dbReference type="ARBA" id="ARBA00022840"/>
    </source>
</evidence>
<dbReference type="InterPro" id="IPR001412">
    <property type="entry name" value="aa-tRNA-synth_I_CS"/>
</dbReference>
<dbReference type="CDD" id="cd00806">
    <property type="entry name" value="TrpRS_core"/>
    <property type="match status" value="1"/>
</dbReference>
<comment type="subunit">
    <text evidence="8">Homodimer.</text>
</comment>
<feature type="binding site" evidence="8">
    <location>
        <begin position="10"/>
        <end position="12"/>
    </location>
    <ligand>
        <name>ATP</name>
        <dbReference type="ChEBI" id="CHEBI:30616"/>
    </ligand>
</feature>
<comment type="catalytic activity">
    <reaction evidence="7 8">
        <text>tRNA(Trp) + L-tryptophan + ATP = L-tryptophyl-tRNA(Trp) + AMP + diphosphate + H(+)</text>
        <dbReference type="Rhea" id="RHEA:24080"/>
        <dbReference type="Rhea" id="RHEA-COMP:9671"/>
        <dbReference type="Rhea" id="RHEA-COMP:9705"/>
        <dbReference type="ChEBI" id="CHEBI:15378"/>
        <dbReference type="ChEBI" id="CHEBI:30616"/>
        <dbReference type="ChEBI" id="CHEBI:33019"/>
        <dbReference type="ChEBI" id="CHEBI:57912"/>
        <dbReference type="ChEBI" id="CHEBI:78442"/>
        <dbReference type="ChEBI" id="CHEBI:78535"/>
        <dbReference type="ChEBI" id="CHEBI:456215"/>
        <dbReference type="EC" id="6.1.1.2"/>
    </reaction>
</comment>
<keyword evidence="3 8" id="KW-0547">Nucleotide-binding</keyword>
<accession>A0A235BVY0</accession>
<evidence type="ECO:0000256" key="1">
    <source>
        <dbReference type="ARBA" id="ARBA00005594"/>
    </source>
</evidence>
<dbReference type="PANTHER" id="PTHR43766">
    <property type="entry name" value="TRYPTOPHAN--TRNA LIGASE, MITOCHONDRIAL"/>
    <property type="match status" value="1"/>
</dbReference>
<feature type="binding site" evidence="8">
    <location>
        <begin position="146"/>
        <end position="148"/>
    </location>
    <ligand>
        <name>ATP</name>
        <dbReference type="ChEBI" id="CHEBI:30616"/>
    </ligand>
</feature>
<dbReference type="GO" id="GO:0006436">
    <property type="term" value="P:tryptophanyl-tRNA aminoacylation"/>
    <property type="evidence" value="ECO:0007669"/>
    <property type="project" value="UniProtKB-UniRule"/>
</dbReference>
<comment type="subcellular location">
    <subcellularLocation>
        <location evidence="8">Cytoplasm</location>
    </subcellularLocation>
</comment>
<dbReference type="SUPFAM" id="SSF52374">
    <property type="entry name" value="Nucleotidylyl transferase"/>
    <property type="match status" value="1"/>
</dbReference>
<keyword evidence="8" id="KW-0963">Cytoplasm</keyword>
<dbReference type="InterPro" id="IPR024109">
    <property type="entry name" value="Trp-tRNA-ligase_bac-type"/>
</dbReference>
<proteinExistence type="inferred from homology"/>
<evidence type="ECO:0000313" key="10">
    <source>
        <dbReference type="EMBL" id="OYD16553.1"/>
    </source>
</evidence>
<keyword evidence="6 8" id="KW-0030">Aminoacyl-tRNA synthetase</keyword>
<name>A0A235BVY0_UNCW3</name>
<feature type="binding site" evidence="8">
    <location>
        <position position="182"/>
    </location>
    <ligand>
        <name>ATP</name>
        <dbReference type="ChEBI" id="CHEBI:30616"/>
    </ligand>
</feature>
<sequence length="331" mass="37585">MKKRIFSGAQPTGRLHIGNYLGALKNWAQLQSDYDCVFGIVDYHAITVPFSPQEIKKRVFDCAVGFLASGIEPEKSTIMLQSLVPQHAELTWIFNCVSPLQDLMRVPTFKEKASQQKGNVNMGLLDYPVLMAADILIYKAEFVPVGDDQIPHIELTREIARQFNKRFGETFPEPEEIVGPRILGLDGKNKMSKTLGNCIYLDESPDEIWKKLAPAVTDTRRKRRRDPGEPNDCNIFKSYHRELSSKEELSYIEKGCRNASIGCLECKRILFDNIVGELAPVRERIENLRDKKDYVMDVIVEGSKKAKIQAGETLDEVKKKIGFDYLNRGKA</sequence>
<evidence type="ECO:0000256" key="7">
    <source>
        <dbReference type="ARBA" id="ARBA00049929"/>
    </source>
</evidence>
<keyword evidence="2 8" id="KW-0436">Ligase</keyword>
<comment type="function">
    <text evidence="8">Catalyzes the attachment of tryptophan to tRNA(Trp).</text>
</comment>
<dbReference type="Gene3D" id="3.40.50.620">
    <property type="entry name" value="HUPs"/>
    <property type="match status" value="1"/>
</dbReference>
<evidence type="ECO:0000256" key="5">
    <source>
        <dbReference type="ARBA" id="ARBA00022917"/>
    </source>
</evidence>
<dbReference type="GO" id="GO:0004830">
    <property type="term" value="F:tryptophan-tRNA ligase activity"/>
    <property type="evidence" value="ECO:0007669"/>
    <property type="project" value="UniProtKB-UniRule"/>
</dbReference>
<dbReference type="EMBL" id="NOZQ01000061">
    <property type="protein sequence ID" value="OYD16553.1"/>
    <property type="molecule type" value="Genomic_DNA"/>
</dbReference>
<comment type="caution">
    <text evidence="8">Lacks conserved residue(s) required for the propagation of feature annotation.</text>
</comment>
<dbReference type="GO" id="GO:0005829">
    <property type="term" value="C:cytosol"/>
    <property type="evidence" value="ECO:0007669"/>
    <property type="project" value="TreeGrafter"/>
</dbReference>
<dbReference type="PRINTS" id="PR01039">
    <property type="entry name" value="TRNASYNTHTRP"/>
</dbReference>
<evidence type="ECO:0000256" key="2">
    <source>
        <dbReference type="ARBA" id="ARBA00022598"/>
    </source>
</evidence>
<feature type="binding site" evidence="8">
    <location>
        <begin position="18"/>
        <end position="19"/>
    </location>
    <ligand>
        <name>ATP</name>
        <dbReference type="ChEBI" id="CHEBI:30616"/>
    </ligand>
</feature>
<dbReference type="InterPro" id="IPR002305">
    <property type="entry name" value="aa-tRNA-synth_Ic"/>
</dbReference>
<dbReference type="Proteomes" id="UP000215215">
    <property type="component" value="Unassembled WGS sequence"/>
</dbReference>
<dbReference type="NCBIfam" id="TIGR00233">
    <property type="entry name" value="trpS"/>
    <property type="match status" value="1"/>
</dbReference>
<dbReference type="AlphaFoldDB" id="A0A235BVY0"/>
<dbReference type="PROSITE" id="PS00178">
    <property type="entry name" value="AA_TRNA_LIGASE_I"/>
    <property type="match status" value="1"/>
</dbReference>
<dbReference type="GO" id="GO:0005524">
    <property type="term" value="F:ATP binding"/>
    <property type="evidence" value="ECO:0007669"/>
    <property type="project" value="UniProtKB-UniRule"/>
</dbReference>
<dbReference type="InterPro" id="IPR014729">
    <property type="entry name" value="Rossmann-like_a/b/a_fold"/>
</dbReference>
<reference evidence="10 11" key="1">
    <citation type="submission" date="2017-07" db="EMBL/GenBank/DDBJ databases">
        <title>Recovery of genomes from metagenomes via a dereplication, aggregation, and scoring strategy.</title>
        <authorList>
            <person name="Sieber C.M."/>
            <person name="Probst A.J."/>
            <person name="Sharrar A."/>
            <person name="Thomas B.C."/>
            <person name="Hess M."/>
            <person name="Tringe S.G."/>
            <person name="Banfield J.F."/>
        </authorList>
    </citation>
    <scope>NUCLEOTIDE SEQUENCE [LARGE SCALE GENOMIC DNA]</scope>
    <source>
        <strain evidence="10">JGI_Cruoil_03_44_89</strain>
    </source>
</reference>
<dbReference type="InterPro" id="IPR002306">
    <property type="entry name" value="Trp-tRNA-ligase"/>
</dbReference>
<comment type="caution">
    <text evidence="10">The sequence shown here is derived from an EMBL/GenBank/DDBJ whole genome shotgun (WGS) entry which is preliminary data.</text>
</comment>